<accession>A0A2J7TJS9</accession>
<protein>
    <submittedName>
        <fullName evidence="1">Uncharacterized protein</fullName>
    </submittedName>
</protein>
<dbReference type="RefSeq" id="WP_146030169.1">
    <property type="nucleotide sequence ID" value="NZ_PDZR01000003.1"/>
</dbReference>
<reference evidence="1 2" key="1">
    <citation type="submission" date="2017-10" db="EMBL/GenBank/DDBJ databases">
        <title>Genome announcement of Methylocella silvestris TVC from permafrost.</title>
        <authorList>
            <person name="Wang J."/>
            <person name="Geng K."/>
            <person name="Ul-Haque F."/>
            <person name="Crombie A.T."/>
            <person name="Street L.E."/>
            <person name="Wookey P.A."/>
            <person name="Murrell J.C."/>
            <person name="Pratscher J."/>
        </authorList>
    </citation>
    <scope>NUCLEOTIDE SEQUENCE [LARGE SCALE GENOMIC DNA]</scope>
    <source>
        <strain evidence="1 2">TVC</strain>
    </source>
</reference>
<dbReference type="AlphaFoldDB" id="A0A2J7TJS9"/>
<organism evidence="1 2">
    <name type="scientific">Methylocella silvestris</name>
    <dbReference type="NCBI Taxonomy" id="199596"/>
    <lineage>
        <taxon>Bacteria</taxon>
        <taxon>Pseudomonadati</taxon>
        <taxon>Pseudomonadota</taxon>
        <taxon>Alphaproteobacteria</taxon>
        <taxon>Hyphomicrobiales</taxon>
        <taxon>Beijerinckiaceae</taxon>
        <taxon>Methylocella</taxon>
    </lineage>
</organism>
<proteinExistence type="predicted"/>
<dbReference type="EMBL" id="PDZR01000003">
    <property type="protein sequence ID" value="PNG27024.1"/>
    <property type="molecule type" value="Genomic_DNA"/>
</dbReference>
<sequence length="130" mass="14726">MIIHRDGINYPMSVVSFTDDDAFKWVRDRVQIEKLSADNREEAWASVAQSIGVAPGTVENIDRQRRKSLSSLIRDKIHEHKIKCIRAEYLRLSHELAIADRGGSTSAEDDLDQARAALQEAQKILQGARR</sequence>
<evidence type="ECO:0000313" key="2">
    <source>
        <dbReference type="Proteomes" id="UP000236286"/>
    </source>
</evidence>
<dbReference type="Proteomes" id="UP000236286">
    <property type="component" value="Unassembled WGS sequence"/>
</dbReference>
<name>A0A2J7TJS9_METSI</name>
<comment type="caution">
    <text evidence="1">The sequence shown here is derived from an EMBL/GenBank/DDBJ whole genome shotgun (WGS) entry which is preliminary data.</text>
</comment>
<gene>
    <name evidence="1" type="ORF">CR492_04790</name>
</gene>
<evidence type="ECO:0000313" key="1">
    <source>
        <dbReference type="EMBL" id="PNG27024.1"/>
    </source>
</evidence>